<dbReference type="AlphaFoldDB" id="A0A5E4FKS3"/>
<dbReference type="Pfam" id="PF03168">
    <property type="entry name" value="LEA_2"/>
    <property type="match status" value="1"/>
</dbReference>
<dbReference type="PANTHER" id="PTHR31415:SF173">
    <property type="entry name" value="PROTEIN, PUTATIVE-RELATED"/>
    <property type="match status" value="1"/>
</dbReference>
<organism evidence="8 9">
    <name type="scientific">Prunus dulcis</name>
    <name type="common">Almond</name>
    <name type="synonym">Amygdalus dulcis</name>
    <dbReference type="NCBI Taxonomy" id="3755"/>
    <lineage>
        <taxon>Eukaryota</taxon>
        <taxon>Viridiplantae</taxon>
        <taxon>Streptophyta</taxon>
        <taxon>Embryophyta</taxon>
        <taxon>Tracheophyta</taxon>
        <taxon>Spermatophyta</taxon>
        <taxon>Magnoliopsida</taxon>
        <taxon>eudicotyledons</taxon>
        <taxon>Gunneridae</taxon>
        <taxon>Pentapetalae</taxon>
        <taxon>rosids</taxon>
        <taxon>fabids</taxon>
        <taxon>Rosales</taxon>
        <taxon>Rosaceae</taxon>
        <taxon>Amygdaloideae</taxon>
        <taxon>Amygdaleae</taxon>
        <taxon>Prunus</taxon>
    </lineage>
</organism>
<keyword evidence="2 6" id="KW-0812">Transmembrane</keyword>
<evidence type="ECO:0000313" key="8">
    <source>
        <dbReference type="EMBL" id="VVA27869.1"/>
    </source>
</evidence>
<name>A0A5E4FKS3_PRUDU</name>
<dbReference type="PANTHER" id="PTHR31415">
    <property type="entry name" value="OS05G0367900 PROTEIN"/>
    <property type="match status" value="1"/>
</dbReference>
<reference evidence="9" key="1">
    <citation type="journal article" date="2020" name="Plant J.">
        <title>Transposons played a major role in the diversification between the closely related almond and peach genomes: results from the almond genome sequence.</title>
        <authorList>
            <person name="Alioto T."/>
            <person name="Alexiou K.G."/>
            <person name="Bardil A."/>
            <person name="Barteri F."/>
            <person name="Castanera R."/>
            <person name="Cruz F."/>
            <person name="Dhingra A."/>
            <person name="Duval H."/>
            <person name="Fernandez I Marti A."/>
            <person name="Frias L."/>
            <person name="Galan B."/>
            <person name="Garcia J.L."/>
            <person name="Howad W."/>
            <person name="Gomez-Garrido J."/>
            <person name="Gut M."/>
            <person name="Julca I."/>
            <person name="Morata J."/>
            <person name="Puigdomenech P."/>
            <person name="Ribeca P."/>
            <person name="Rubio Cabetas M.J."/>
            <person name="Vlasova A."/>
            <person name="Wirthensohn M."/>
            <person name="Garcia-Mas J."/>
            <person name="Gabaldon T."/>
            <person name="Casacuberta J.M."/>
            <person name="Arus P."/>
        </authorList>
    </citation>
    <scope>NUCLEOTIDE SEQUENCE [LARGE SCALE GENOMIC DNA]</scope>
    <source>
        <strain evidence="9">cv. Texas</strain>
    </source>
</reference>
<proteinExistence type="predicted"/>
<dbReference type="Proteomes" id="UP000327085">
    <property type="component" value="Chromosome 6"/>
</dbReference>
<feature type="domain" description="Late embryogenesis abundant protein LEA-2 subgroup" evidence="7">
    <location>
        <begin position="138"/>
        <end position="227"/>
    </location>
</feature>
<evidence type="ECO:0000256" key="6">
    <source>
        <dbReference type="SAM" id="Phobius"/>
    </source>
</evidence>
<evidence type="ECO:0000256" key="4">
    <source>
        <dbReference type="ARBA" id="ARBA00023136"/>
    </source>
</evidence>
<evidence type="ECO:0000256" key="5">
    <source>
        <dbReference type="SAM" id="MobiDB-lite"/>
    </source>
</evidence>
<evidence type="ECO:0000256" key="1">
    <source>
        <dbReference type="ARBA" id="ARBA00004167"/>
    </source>
</evidence>
<dbReference type="InParanoid" id="A0A5E4FKS3"/>
<evidence type="ECO:0000313" key="9">
    <source>
        <dbReference type="Proteomes" id="UP000327085"/>
    </source>
</evidence>
<dbReference type="GO" id="GO:0098542">
    <property type="term" value="P:defense response to other organism"/>
    <property type="evidence" value="ECO:0007669"/>
    <property type="project" value="InterPro"/>
</dbReference>
<feature type="region of interest" description="Disordered" evidence="5">
    <location>
        <begin position="50"/>
        <end position="71"/>
    </location>
</feature>
<dbReference type="GO" id="GO:0009506">
    <property type="term" value="C:plasmodesma"/>
    <property type="evidence" value="ECO:0007669"/>
    <property type="project" value="TreeGrafter"/>
</dbReference>
<comment type="subcellular location">
    <subcellularLocation>
        <location evidence="1">Membrane</location>
        <topology evidence="1">Single-pass membrane protein</topology>
    </subcellularLocation>
</comment>
<dbReference type="Gramene" id="VVA27869">
    <property type="protein sequence ID" value="VVA27869"/>
    <property type="gene ID" value="Prudul26B008657"/>
</dbReference>
<dbReference type="EMBL" id="CABIKO010000129">
    <property type="protein sequence ID" value="VVA27869.1"/>
    <property type="molecule type" value="Genomic_DNA"/>
</dbReference>
<feature type="compositionally biased region" description="Basic and acidic residues" evidence="5">
    <location>
        <begin position="8"/>
        <end position="23"/>
    </location>
</feature>
<accession>A0A5E4FKS3</accession>
<evidence type="ECO:0000259" key="7">
    <source>
        <dbReference type="Pfam" id="PF03168"/>
    </source>
</evidence>
<dbReference type="InterPro" id="IPR004864">
    <property type="entry name" value="LEA_2"/>
</dbReference>
<dbReference type="GO" id="GO:0005886">
    <property type="term" value="C:plasma membrane"/>
    <property type="evidence" value="ECO:0007669"/>
    <property type="project" value="TreeGrafter"/>
</dbReference>
<sequence length="275" mass="31162">MSIAVQQNDEKPPHDIDREKLHPKVKEAVKIEAKSADQKVVVVVVDENIPLLPPSPKKNLKRADDDEEEEEEEDRNKFVTCIIYLFLLVILFFCATLYQTPKGFSSSSIQVHSFSVELFKVSVLNSQVTALWNISFFLTNPYSIVRVTYQVLDAEVFYRDEFLGGALIRPFVQQPEETEFMSVAVIVSPAVVSNQIAGAIDAERSQTWAVDFNVKIHAKIRVEWGGWRWIFASAPGTFEIWFNCEKLRVQFSSNATAGSILPGETAECGYDSEYR</sequence>
<dbReference type="InterPro" id="IPR044839">
    <property type="entry name" value="NDR1-like"/>
</dbReference>
<feature type="transmembrane region" description="Helical" evidence="6">
    <location>
        <begin position="78"/>
        <end position="98"/>
    </location>
</feature>
<gene>
    <name evidence="8" type="ORF">ALMOND_2B008657</name>
</gene>
<keyword evidence="3 6" id="KW-1133">Transmembrane helix</keyword>
<evidence type="ECO:0000256" key="2">
    <source>
        <dbReference type="ARBA" id="ARBA00022692"/>
    </source>
</evidence>
<feature type="region of interest" description="Disordered" evidence="5">
    <location>
        <begin position="1"/>
        <end position="23"/>
    </location>
</feature>
<protein>
    <submittedName>
        <fullName evidence="8">PREDICTED: YLS9</fullName>
    </submittedName>
</protein>
<keyword evidence="4 6" id="KW-0472">Membrane</keyword>
<evidence type="ECO:0000256" key="3">
    <source>
        <dbReference type="ARBA" id="ARBA00022989"/>
    </source>
</evidence>
<dbReference type="OMA" id="AKIRVEW"/>